<sequence>MTAPPWRSRDAAYFAALYDANPDPWNFAGSAYEHRKYQATMAALEFRRFDRAFEIGCSIGVLTRQLAPHCASLLAVDIVEAALAHARARCAALPHVRFAALRVPDAWPAGDMFDLILLSEVLYFLTPDDITRVAAHVSSTLAPGGIVLLVNYTEQIDEPCSGDQAAAHFIEAAAPRLRVDLQQRHQSFRIDRLHRDGSAHD</sequence>
<dbReference type="GO" id="GO:0008757">
    <property type="term" value="F:S-adenosylmethionine-dependent methyltransferase activity"/>
    <property type="evidence" value="ECO:0007669"/>
    <property type="project" value="InterPro"/>
</dbReference>
<name>A0A8G2FLE1_ACIRU</name>
<dbReference type="InterPro" id="IPR029063">
    <property type="entry name" value="SAM-dependent_MTases_sf"/>
</dbReference>
<dbReference type="OrthoDB" id="116799at2"/>
<dbReference type="Pfam" id="PF05401">
    <property type="entry name" value="NodS"/>
    <property type="match status" value="1"/>
</dbReference>
<dbReference type="Proteomes" id="UP000186308">
    <property type="component" value="Unassembled WGS sequence"/>
</dbReference>
<dbReference type="AlphaFoldDB" id="A0A8G2FLE1"/>
<dbReference type="EMBL" id="FTNE01000008">
    <property type="protein sequence ID" value="SIQ73147.1"/>
    <property type="molecule type" value="Genomic_DNA"/>
</dbReference>
<comment type="caution">
    <text evidence="1">The sequence shown here is derived from an EMBL/GenBank/DDBJ whole genome shotgun (WGS) entry which is preliminary data.</text>
</comment>
<reference evidence="1 2" key="1">
    <citation type="submission" date="2017-01" db="EMBL/GenBank/DDBJ databases">
        <authorList>
            <person name="Varghese N."/>
            <person name="Submissions S."/>
        </authorList>
    </citation>
    <scope>NUCLEOTIDE SEQUENCE [LARGE SCALE GENOMIC DNA]</scope>
    <source>
        <strain evidence="1 2">ATCC 35905</strain>
    </source>
</reference>
<organism evidence="1 2">
    <name type="scientific">Acidiphilium rubrum</name>
    <dbReference type="NCBI Taxonomy" id="526"/>
    <lineage>
        <taxon>Bacteria</taxon>
        <taxon>Pseudomonadati</taxon>
        <taxon>Pseudomonadota</taxon>
        <taxon>Alphaproteobacteria</taxon>
        <taxon>Acetobacterales</taxon>
        <taxon>Acidocellaceae</taxon>
        <taxon>Acidiphilium</taxon>
    </lineage>
</organism>
<keyword evidence="2" id="KW-1185">Reference proteome</keyword>
<evidence type="ECO:0000313" key="2">
    <source>
        <dbReference type="Proteomes" id="UP000186308"/>
    </source>
</evidence>
<dbReference type="GO" id="GO:0009312">
    <property type="term" value="P:oligosaccharide biosynthetic process"/>
    <property type="evidence" value="ECO:0007669"/>
    <property type="project" value="InterPro"/>
</dbReference>
<dbReference type="PANTHER" id="PTHR43861">
    <property type="entry name" value="TRANS-ACONITATE 2-METHYLTRANSFERASE-RELATED"/>
    <property type="match status" value="1"/>
</dbReference>
<dbReference type="CDD" id="cd02440">
    <property type="entry name" value="AdoMet_MTases"/>
    <property type="match status" value="1"/>
</dbReference>
<dbReference type="InterPro" id="IPR008715">
    <property type="entry name" value="SAM-MeTfrase_NodS-like"/>
</dbReference>
<proteinExistence type="predicted"/>
<protein>
    <submittedName>
        <fullName evidence="1">Nodulation protein S (NodS)</fullName>
    </submittedName>
</protein>
<dbReference type="SUPFAM" id="SSF53335">
    <property type="entry name" value="S-adenosyl-L-methionine-dependent methyltransferases"/>
    <property type="match status" value="1"/>
</dbReference>
<evidence type="ECO:0000313" key="1">
    <source>
        <dbReference type="EMBL" id="SIQ73147.1"/>
    </source>
</evidence>
<dbReference type="Gene3D" id="3.40.50.150">
    <property type="entry name" value="Vaccinia Virus protein VP39"/>
    <property type="match status" value="1"/>
</dbReference>
<gene>
    <name evidence="1" type="ORF">SAMN05421828_108129</name>
</gene>
<accession>A0A8G2FLE1</accession>
<dbReference type="RefSeq" id="WP_029313356.1">
    <property type="nucleotide sequence ID" value="NZ_FTNE01000008.1"/>
</dbReference>